<evidence type="ECO:0000256" key="2">
    <source>
        <dbReference type="ARBA" id="ARBA00022527"/>
    </source>
</evidence>
<dbReference type="AlphaFoldDB" id="A0A8H7ZZE6"/>
<organism evidence="10 11">
    <name type="scientific">Olpidium bornovanus</name>
    <dbReference type="NCBI Taxonomy" id="278681"/>
    <lineage>
        <taxon>Eukaryota</taxon>
        <taxon>Fungi</taxon>
        <taxon>Fungi incertae sedis</taxon>
        <taxon>Olpidiomycota</taxon>
        <taxon>Olpidiomycotina</taxon>
        <taxon>Olpidiomycetes</taxon>
        <taxon>Olpidiales</taxon>
        <taxon>Olpidiaceae</taxon>
        <taxon>Olpidium</taxon>
    </lineage>
</organism>
<feature type="region of interest" description="Disordered" evidence="8">
    <location>
        <begin position="161"/>
        <end position="255"/>
    </location>
</feature>
<dbReference type="PANTHER" id="PTHR11584:SF369">
    <property type="entry name" value="MITOGEN-ACTIVATED PROTEIN KINASE KINASE KINASE 19-RELATED"/>
    <property type="match status" value="1"/>
</dbReference>
<dbReference type="EMBL" id="JAEFCI010002560">
    <property type="protein sequence ID" value="KAG5462151.1"/>
    <property type="molecule type" value="Genomic_DNA"/>
</dbReference>
<dbReference type="InterPro" id="IPR000719">
    <property type="entry name" value="Prot_kinase_dom"/>
</dbReference>
<dbReference type="OrthoDB" id="266718at2759"/>
<keyword evidence="2" id="KW-0723">Serine/threonine-protein kinase</keyword>
<evidence type="ECO:0000256" key="3">
    <source>
        <dbReference type="ARBA" id="ARBA00022679"/>
    </source>
</evidence>
<dbReference type="SMART" id="SM00220">
    <property type="entry name" value="S_TKc"/>
    <property type="match status" value="1"/>
</dbReference>
<evidence type="ECO:0000313" key="10">
    <source>
        <dbReference type="EMBL" id="KAG5462151.1"/>
    </source>
</evidence>
<evidence type="ECO:0000256" key="4">
    <source>
        <dbReference type="ARBA" id="ARBA00022741"/>
    </source>
</evidence>
<proteinExistence type="inferred from homology"/>
<dbReference type="PROSITE" id="PS50011">
    <property type="entry name" value="PROTEIN_KINASE_DOM"/>
    <property type="match status" value="1"/>
</dbReference>
<dbReference type="PROSITE" id="PS00107">
    <property type="entry name" value="PROTEIN_KINASE_ATP"/>
    <property type="match status" value="1"/>
</dbReference>
<dbReference type="Pfam" id="PF00069">
    <property type="entry name" value="Pkinase"/>
    <property type="match status" value="1"/>
</dbReference>
<keyword evidence="3" id="KW-0808">Transferase</keyword>
<keyword evidence="4 7" id="KW-0547">Nucleotide-binding</keyword>
<gene>
    <name evidence="10" type="ORF">BJ554DRAFT_5553</name>
</gene>
<dbReference type="Gene3D" id="1.10.510.10">
    <property type="entry name" value="Transferase(Phosphotransferase) domain 1"/>
    <property type="match status" value="1"/>
</dbReference>
<dbReference type="GO" id="GO:0005524">
    <property type="term" value="F:ATP binding"/>
    <property type="evidence" value="ECO:0007669"/>
    <property type="project" value="UniProtKB-UniRule"/>
</dbReference>
<reference evidence="10 11" key="1">
    <citation type="journal article" name="Sci. Rep.">
        <title>Genome-scale phylogenetic analyses confirm Olpidium as the closest living zoosporic fungus to the non-flagellated, terrestrial fungi.</title>
        <authorList>
            <person name="Chang Y."/>
            <person name="Rochon D."/>
            <person name="Sekimoto S."/>
            <person name="Wang Y."/>
            <person name="Chovatia M."/>
            <person name="Sandor L."/>
            <person name="Salamov A."/>
            <person name="Grigoriev I.V."/>
            <person name="Stajich J.E."/>
            <person name="Spatafora J.W."/>
        </authorList>
    </citation>
    <scope>NUCLEOTIDE SEQUENCE [LARGE SCALE GENOMIC DNA]</scope>
    <source>
        <strain evidence="10">S191</strain>
    </source>
</reference>
<comment type="caution">
    <text evidence="10">The sequence shown here is derived from an EMBL/GenBank/DDBJ whole genome shotgun (WGS) entry which is preliminary data.</text>
</comment>
<evidence type="ECO:0000256" key="6">
    <source>
        <dbReference type="ARBA" id="ARBA00022840"/>
    </source>
</evidence>
<comment type="similarity">
    <text evidence="1">Belongs to the protein kinase superfamily. STE Ser/Thr protein kinase family. MAP kinase kinase kinase subfamily.</text>
</comment>
<evidence type="ECO:0000256" key="1">
    <source>
        <dbReference type="ARBA" id="ARBA00006529"/>
    </source>
</evidence>
<dbReference type="FunFam" id="1.10.510.10:FF:000334">
    <property type="entry name" value="Serine/threonine-protein kinase STE11"/>
    <property type="match status" value="1"/>
</dbReference>
<keyword evidence="11" id="KW-1185">Reference proteome</keyword>
<dbReference type="FunFam" id="3.30.200.20:FF:000387">
    <property type="entry name" value="Serine/threonine-protein kinase STE11"/>
    <property type="match status" value="1"/>
</dbReference>
<feature type="binding site" evidence="7">
    <location>
        <position position="286"/>
    </location>
    <ligand>
        <name>ATP</name>
        <dbReference type="ChEBI" id="CHEBI:30616"/>
    </ligand>
</feature>
<protein>
    <submittedName>
        <fullName evidence="10">MAPKK kinase</fullName>
    </submittedName>
</protein>
<dbReference type="InterPro" id="IPR017441">
    <property type="entry name" value="Protein_kinase_ATP_BS"/>
</dbReference>
<dbReference type="PANTHER" id="PTHR11584">
    <property type="entry name" value="SERINE/THREONINE PROTEIN KINASE"/>
    <property type="match status" value="1"/>
</dbReference>
<evidence type="ECO:0000256" key="5">
    <source>
        <dbReference type="ARBA" id="ARBA00022777"/>
    </source>
</evidence>
<name>A0A8H7ZZE6_9FUNG</name>
<evidence type="ECO:0000313" key="11">
    <source>
        <dbReference type="Proteomes" id="UP000673691"/>
    </source>
</evidence>
<evidence type="ECO:0000259" key="9">
    <source>
        <dbReference type="PROSITE" id="PS50011"/>
    </source>
</evidence>
<dbReference type="GO" id="GO:0004709">
    <property type="term" value="F:MAP kinase kinase kinase activity"/>
    <property type="evidence" value="ECO:0007669"/>
    <property type="project" value="UniProtKB-ARBA"/>
</dbReference>
<dbReference type="InterPro" id="IPR008271">
    <property type="entry name" value="Ser/Thr_kinase_AS"/>
</dbReference>
<evidence type="ECO:0000256" key="8">
    <source>
        <dbReference type="SAM" id="MobiDB-lite"/>
    </source>
</evidence>
<dbReference type="Proteomes" id="UP000673691">
    <property type="component" value="Unassembled WGS sequence"/>
</dbReference>
<evidence type="ECO:0000256" key="7">
    <source>
        <dbReference type="PROSITE-ProRule" id="PRU10141"/>
    </source>
</evidence>
<keyword evidence="6 7" id="KW-0067">ATP-binding</keyword>
<accession>A0A8H7ZZE6</accession>
<sequence>MNKIFRNLGVTGVDREICSGQRVSDFDCVLASGSIDPYFRGTASTAKQLGDSELVKFCRAAARTDKDLVLRKVHQPLRTLLSRQNQKKIFAAAHPWDPFFPRWGRKLESFLLEKNQANSRSSVSPVALQRQSEIFGERERPPSELITADLSRYFSGYHVPDWQRQQRKHQMAASRDRDLPPTPVMRLPSPDRSGWDKIQSGELELEEGEDDRRTDASSPQDSEVMASGRDDQSPPLQTPVTQEGRAPRQQNAGLSKWMKGEFIGKGSFGTVSLGLNPRSGELMAVKQVELPSSGGLAANEERRWSMLEALQREINLLKNLEHENIVRYIGSQVTETHLNIFLEYVPGGSVAGLLASYGAFEETLVRTFVKQILQGLSYLHERDIIHRDIKGGNILVDNKGCVKISDFGISKKVEDSVAASGAPANQLQRASLAGEMAPEVVKQTSYTQKADIWSLGCLIVEMFTGDHPFPEFNQMQAMFKIGTSSAPAIPEMISDDAKDFLGMTFLIDAASRPTASALLEHAFVVKLVDDE</sequence>
<dbReference type="InterPro" id="IPR011009">
    <property type="entry name" value="Kinase-like_dom_sf"/>
</dbReference>
<dbReference type="PROSITE" id="PS00108">
    <property type="entry name" value="PROTEIN_KINASE_ST"/>
    <property type="match status" value="1"/>
</dbReference>
<feature type="domain" description="Protein kinase" evidence="9">
    <location>
        <begin position="257"/>
        <end position="524"/>
    </location>
</feature>
<keyword evidence="5 10" id="KW-0418">Kinase</keyword>
<dbReference type="SUPFAM" id="SSF56112">
    <property type="entry name" value="Protein kinase-like (PK-like)"/>
    <property type="match status" value="1"/>
</dbReference>